<evidence type="ECO:0000313" key="2">
    <source>
        <dbReference type="EMBL" id="ABM29907.1"/>
    </source>
</evidence>
<reference evidence="3" key="1">
    <citation type="journal article" date="2009" name="Environ. Microbiol.">
        <title>Contribution of mobile genetic elements to Desulfovibrio vulgaris genome plasticity.</title>
        <authorList>
            <person name="Walker C.B."/>
            <person name="Stolyar S."/>
            <person name="Chivian D."/>
            <person name="Pinel N."/>
            <person name="Gabster J.A."/>
            <person name="Dehal P.S."/>
            <person name="He Z."/>
            <person name="Yang Z.K."/>
            <person name="Yen H.C."/>
            <person name="Zhou J."/>
            <person name="Wall J.D."/>
            <person name="Hazen T.C."/>
            <person name="Arkin A.P."/>
            <person name="Stahl D.A."/>
        </authorList>
    </citation>
    <scope>NUCLEOTIDE SEQUENCE [LARGE SCALE GENOMIC DNA]</scope>
    <source>
        <strain evidence="3">DP4</strain>
    </source>
</reference>
<dbReference type="Proteomes" id="UP000009173">
    <property type="component" value="Chromosome"/>
</dbReference>
<proteinExistence type="predicted"/>
<evidence type="ECO:0000256" key="1">
    <source>
        <dbReference type="SAM" id="Phobius"/>
    </source>
</evidence>
<evidence type="ECO:0000313" key="3">
    <source>
        <dbReference type="Proteomes" id="UP000009173"/>
    </source>
</evidence>
<dbReference type="EMBL" id="CP000527">
    <property type="protein sequence ID" value="ABM29907.1"/>
    <property type="molecule type" value="Genomic_DNA"/>
</dbReference>
<organism evidence="2 3">
    <name type="scientific">Nitratidesulfovibrio vulgaris (strain DP4)</name>
    <name type="common">Desulfovibrio vulgaris</name>
    <dbReference type="NCBI Taxonomy" id="391774"/>
    <lineage>
        <taxon>Bacteria</taxon>
        <taxon>Pseudomonadati</taxon>
        <taxon>Thermodesulfobacteriota</taxon>
        <taxon>Desulfovibrionia</taxon>
        <taxon>Desulfovibrionales</taxon>
        <taxon>Desulfovibrionaceae</taxon>
        <taxon>Nitratidesulfovibrio</taxon>
    </lineage>
</organism>
<keyword evidence="1" id="KW-0812">Transmembrane</keyword>
<keyword evidence="1" id="KW-1133">Transmembrane helix</keyword>
<feature type="transmembrane region" description="Helical" evidence="1">
    <location>
        <begin position="42"/>
        <end position="64"/>
    </location>
</feature>
<protein>
    <submittedName>
        <fullName evidence="2">Uncharacterized protein</fullName>
    </submittedName>
</protein>
<dbReference type="HOGENOM" id="CLU_926629_0_0_7"/>
<name>A0A0H3AC57_NITV4</name>
<keyword evidence="1" id="KW-0472">Membrane</keyword>
<gene>
    <name evidence="2" type="ordered locus">Dvul_2896</name>
</gene>
<dbReference type="KEGG" id="dvl:Dvul_2896"/>
<sequence length="300" mass="30817">MPTVSSCGVTMGCSCPAGLSGRDSSTIHHNARRCSMRHVSQLLCLALCSFLFVLSGTIPAGAMVPVREAGALTGQPRIPQGHHAAVLRTVSPSVLSVARGDDSAWQSLEVPGTERQGDLAGGVSYYLTYDVLTPDVASDVWAERPAAPALTVDAGVVAALGPDMRLQVGATALLAPVDGSVLPTALLHVDFGADTLTLGLPESSFRHVLGDGLALRLCANLRSGYEPASASPTVVPRADRVAPGIAAAWLDWDVGRGLLLTLGAEYFFATGMPRLDGAGSRAPAVDSAGVGGVLGVRLVF</sequence>
<accession>A0A0H3AC57</accession>
<dbReference type="AlphaFoldDB" id="A0A0H3AC57"/>